<name>A0A3R6CGP4_9FIRM</name>
<dbReference type="CDD" id="cd11316">
    <property type="entry name" value="AmyAc_bac2_AmyA"/>
    <property type="match status" value="1"/>
</dbReference>
<dbReference type="SMART" id="SM00642">
    <property type="entry name" value="Aamy"/>
    <property type="match status" value="1"/>
</dbReference>
<evidence type="ECO:0000256" key="3">
    <source>
        <dbReference type="SAM" id="SignalP"/>
    </source>
</evidence>
<feature type="region of interest" description="Disordered" evidence="2">
    <location>
        <begin position="39"/>
        <end position="64"/>
    </location>
</feature>
<dbReference type="InterPro" id="IPR006047">
    <property type="entry name" value="GH13_cat_dom"/>
</dbReference>
<dbReference type="PROSITE" id="PS51257">
    <property type="entry name" value="PROKAR_LIPOPROTEIN"/>
    <property type="match status" value="1"/>
</dbReference>
<evidence type="ECO:0000259" key="4">
    <source>
        <dbReference type="SMART" id="SM00642"/>
    </source>
</evidence>
<comment type="similarity">
    <text evidence="1">Belongs to the glycosyl hydrolase 13 family.</text>
</comment>
<feature type="domain" description="Glycosyl hydrolase family 13 catalytic" evidence="4">
    <location>
        <begin position="96"/>
        <end position="471"/>
    </location>
</feature>
<sequence>MRTEMKKRIIAAVLAGMLIVSAGGCGNVTASSGNAVDNSNGMATESSADQAIASAGQDENADADTKEGGVTALSLMQEVNTGDEQIIDDNYRTWYEVFVYSFFDSDGDGIGDLNGLTEKLDYINDGDPATDTDLGCNGIWLMPVMPSTTYHKYDVTDYGDIDPEYGTMDDFKNLIAACHERGINVIIDLVMNHTSSQHEWFKTAADYLKNLPEGAEPDASECPYVDYYNFSKEMQGGYSKLDGTDWYYEAQFWSEMPDLNLGSQAVRDEFDKIVDFWLDLGVDGFRLDAAKEYYSGSVDKNVEVLSWFHSMVKEKKEDAYIVAEVWTDQNTYAKYYESGIDSCFDFSFADSTGTITSVLKNGSASSYGKALVNLQDNLSQYSDSYIDAPFYTNHDMARGAGYYSGDDSEKQTKIAQAMNLLMSGSAFLYYGEELGMKGSGKDENKRAPMYWSEDSAVDGMCKGPADMDAIKMKYGALETQEEDGNSIYQFVKQTIKLRNEYPEIARGTVTFEENISDDKVCVIKKTYGDSEILLVYNLAPESADVDLSGVTVGEKSGGDLAVGGVLLTGTEEAVLQDGTLTMPGYSVVIVK</sequence>
<dbReference type="Pfam" id="PF00128">
    <property type="entry name" value="Alpha-amylase"/>
    <property type="match status" value="1"/>
</dbReference>
<accession>A0A3R6CGP4</accession>
<comment type="caution">
    <text evidence="5">The sequence shown here is derived from an EMBL/GenBank/DDBJ whole genome shotgun (WGS) entry which is preliminary data.</text>
</comment>
<protein>
    <submittedName>
        <fullName evidence="5">Alpha-amylase</fullName>
    </submittedName>
</protein>
<gene>
    <name evidence="5" type="ORF">DW927_10570</name>
</gene>
<keyword evidence="3" id="KW-0732">Signal</keyword>
<dbReference type="EMBL" id="QSFP01000011">
    <property type="protein sequence ID" value="RHA66686.1"/>
    <property type="molecule type" value="Genomic_DNA"/>
</dbReference>
<dbReference type="PANTHER" id="PTHR10357:SF179">
    <property type="entry name" value="NEUTRAL AND BASIC AMINO ACID TRANSPORT PROTEIN RBAT"/>
    <property type="match status" value="1"/>
</dbReference>
<dbReference type="Gene3D" id="3.20.20.80">
    <property type="entry name" value="Glycosidases"/>
    <property type="match status" value="1"/>
</dbReference>
<dbReference type="Proteomes" id="UP000284465">
    <property type="component" value="Unassembled WGS sequence"/>
</dbReference>
<reference evidence="5 6" key="1">
    <citation type="submission" date="2018-08" db="EMBL/GenBank/DDBJ databases">
        <title>A genome reference for cultivated species of the human gut microbiota.</title>
        <authorList>
            <person name="Zou Y."/>
            <person name="Xue W."/>
            <person name="Luo G."/>
        </authorList>
    </citation>
    <scope>NUCLEOTIDE SEQUENCE [LARGE SCALE GENOMIC DNA]</scope>
    <source>
        <strain evidence="5 6">AM43-11</strain>
    </source>
</reference>
<dbReference type="PANTHER" id="PTHR10357">
    <property type="entry name" value="ALPHA-AMYLASE FAMILY MEMBER"/>
    <property type="match status" value="1"/>
</dbReference>
<feature type="compositionally biased region" description="Polar residues" evidence="2">
    <location>
        <begin position="39"/>
        <end position="49"/>
    </location>
</feature>
<dbReference type="Gene3D" id="3.90.400.10">
    <property type="entry name" value="Oligo-1,6-glucosidase, Domain 2"/>
    <property type="match status" value="1"/>
</dbReference>
<evidence type="ECO:0000313" key="6">
    <source>
        <dbReference type="Proteomes" id="UP000284465"/>
    </source>
</evidence>
<evidence type="ECO:0000313" key="5">
    <source>
        <dbReference type="EMBL" id="RHA66686.1"/>
    </source>
</evidence>
<evidence type="ECO:0000256" key="1">
    <source>
        <dbReference type="ARBA" id="ARBA00008061"/>
    </source>
</evidence>
<dbReference type="InterPro" id="IPR045857">
    <property type="entry name" value="O16G_dom_2"/>
</dbReference>
<feature type="chain" id="PRO_5039215452" evidence="3">
    <location>
        <begin position="23"/>
        <end position="591"/>
    </location>
</feature>
<dbReference type="RefSeq" id="WP_118591473.1">
    <property type="nucleotide sequence ID" value="NZ_QSFP01000011.1"/>
</dbReference>
<dbReference type="AlphaFoldDB" id="A0A3R6CGP4"/>
<organism evidence="5 6">
    <name type="scientific">Roseburia intestinalis</name>
    <dbReference type="NCBI Taxonomy" id="166486"/>
    <lineage>
        <taxon>Bacteria</taxon>
        <taxon>Bacillati</taxon>
        <taxon>Bacillota</taxon>
        <taxon>Clostridia</taxon>
        <taxon>Lachnospirales</taxon>
        <taxon>Lachnospiraceae</taxon>
        <taxon>Roseburia</taxon>
    </lineage>
</organism>
<dbReference type="GO" id="GO:0009313">
    <property type="term" value="P:oligosaccharide catabolic process"/>
    <property type="evidence" value="ECO:0007669"/>
    <property type="project" value="TreeGrafter"/>
</dbReference>
<dbReference type="GO" id="GO:0004556">
    <property type="term" value="F:alpha-amylase activity"/>
    <property type="evidence" value="ECO:0007669"/>
    <property type="project" value="TreeGrafter"/>
</dbReference>
<feature type="signal peptide" evidence="3">
    <location>
        <begin position="1"/>
        <end position="22"/>
    </location>
</feature>
<proteinExistence type="inferred from homology"/>
<dbReference type="SUPFAM" id="SSF51445">
    <property type="entry name" value="(Trans)glycosidases"/>
    <property type="match status" value="1"/>
</dbReference>
<dbReference type="InterPro" id="IPR017853">
    <property type="entry name" value="GH"/>
</dbReference>
<evidence type="ECO:0000256" key="2">
    <source>
        <dbReference type="SAM" id="MobiDB-lite"/>
    </source>
</evidence>